<proteinExistence type="predicted"/>
<feature type="region of interest" description="Disordered" evidence="1">
    <location>
        <begin position="1"/>
        <end position="78"/>
    </location>
</feature>
<dbReference type="EMBL" id="JAXOVC010000013">
    <property type="protein sequence ID" value="KAK4494636.1"/>
    <property type="molecule type" value="Genomic_DNA"/>
</dbReference>
<feature type="compositionally biased region" description="Polar residues" evidence="1">
    <location>
        <begin position="1"/>
        <end position="37"/>
    </location>
</feature>
<keyword evidence="3" id="KW-1185">Reference proteome</keyword>
<accession>A0ABR0E0B6</accession>
<reference evidence="2 3" key="1">
    <citation type="journal article" date="2023" name="G3 (Bethesda)">
        <title>A chromosome-level genome assembly of Zasmidium syzygii isolated from banana leaves.</title>
        <authorList>
            <person name="van Westerhoven A.C."/>
            <person name="Mehrabi R."/>
            <person name="Talebi R."/>
            <person name="Steentjes M.B.F."/>
            <person name="Corcolon B."/>
            <person name="Chong P.A."/>
            <person name="Kema G.H.J."/>
            <person name="Seidl M.F."/>
        </authorList>
    </citation>
    <scope>NUCLEOTIDE SEQUENCE [LARGE SCALE GENOMIC DNA]</scope>
    <source>
        <strain evidence="2 3">P124</strain>
    </source>
</reference>
<comment type="caution">
    <text evidence="2">The sequence shown here is derived from an EMBL/GenBank/DDBJ whole genome shotgun (WGS) entry which is preliminary data.</text>
</comment>
<sequence>MASSSNHQTRESLNGSLANGSESSGRRNGNREQSPNAATPLPEQPRAEFDVNGILEEPDVTSEAPEHHQSQYDHSTPRRLTLHESERGLPRIDNLVTVLNAQIDNLIRELDRLPVPAAHIGNDVWVARLTHETMRSLARRMAVLLWFYHMGDGVELD</sequence>
<dbReference type="Proteomes" id="UP001305779">
    <property type="component" value="Unassembled WGS sequence"/>
</dbReference>
<evidence type="ECO:0000313" key="2">
    <source>
        <dbReference type="EMBL" id="KAK4494636.1"/>
    </source>
</evidence>
<evidence type="ECO:0000256" key="1">
    <source>
        <dbReference type="SAM" id="MobiDB-lite"/>
    </source>
</evidence>
<organism evidence="2 3">
    <name type="scientific">Zasmidium cellare</name>
    <name type="common">Wine cellar mold</name>
    <name type="synonym">Racodium cellare</name>
    <dbReference type="NCBI Taxonomy" id="395010"/>
    <lineage>
        <taxon>Eukaryota</taxon>
        <taxon>Fungi</taxon>
        <taxon>Dikarya</taxon>
        <taxon>Ascomycota</taxon>
        <taxon>Pezizomycotina</taxon>
        <taxon>Dothideomycetes</taxon>
        <taxon>Dothideomycetidae</taxon>
        <taxon>Mycosphaerellales</taxon>
        <taxon>Mycosphaerellaceae</taxon>
        <taxon>Zasmidium</taxon>
    </lineage>
</organism>
<gene>
    <name evidence="2" type="ORF">PRZ48_013992</name>
</gene>
<protein>
    <submittedName>
        <fullName evidence="2">Uncharacterized protein</fullName>
    </submittedName>
</protein>
<name>A0ABR0E0B6_ZASCE</name>
<evidence type="ECO:0000313" key="3">
    <source>
        <dbReference type="Proteomes" id="UP001305779"/>
    </source>
</evidence>